<accession>A0AAN8CMT2</accession>
<keyword evidence="2" id="KW-1185">Reference proteome</keyword>
<evidence type="ECO:0000313" key="1">
    <source>
        <dbReference type="EMBL" id="KAK5906612.1"/>
    </source>
</evidence>
<dbReference type="Proteomes" id="UP001335648">
    <property type="component" value="Unassembled WGS sequence"/>
</dbReference>
<dbReference type="AlphaFoldDB" id="A0AAN8CMT2"/>
<dbReference type="PANTHER" id="PTHR47018">
    <property type="entry name" value="CXC DOMAIN-CONTAINING PROTEIN-RELATED"/>
    <property type="match status" value="1"/>
</dbReference>
<reference evidence="1 2" key="1">
    <citation type="journal article" date="2023" name="Mol. Biol. Evol.">
        <title>Genomics of Secondarily Temperate Adaptation in the Only Non-Antarctic Icefish.</title>
        <authorList>
            <person name="Rivera-Colon A.G."/>
            <person name="Rayamajhi N."/>
            <person name="Minhas B.F."/>
            <person name="Madrigal G."/>
            <person name="Bilyk K.T."/>
            <person name="Yoon V."/>
            <person name="Hune M."/>
            <person name="Gregory S."/>
            <person name="Cheng C.H.C."/>
            <person name="Catchen J.M."/>
        </authorList>
    </citation>
    <scope>NUCLEOTIDE SEQUENCE [LARGE SCALE GENOMIC DNA]</scope>
    <source>
        <strain evidence="1">JC2023a</strain>
    </source>
</reference>
<comment type="caution">
    <text evidence="1">The sequence shown here is derived from an EMBL/GenBank/DDBJ whole genome shotgun (WGS) entry which is preliminary data.</text>
</comment>
<sequence>MAFFMSRTSKKPMPSWILYNQKASTVNPEKTTVGYLPIIQAPASELDTLKTVIKRVLHISKSMEQQHVILTVGEALYPKLLELKWSVEEYKDVLIPCLGGLHIAMNFLGVIGQHMVDSGLSELWVKCDLMGANAAQHVMAGKGYARVIRTHKLTLQALWQLLLPRLYTYLDEVDVTLRAELSDLCQSVDADHIAQMVDKLTTDRFQQPMKEFAASLPVDDPNAAFWWDYMTMVSIVLCFTRAQRDGLWDLHLYAFKRMLPFFFRYVHINNARWGTVYLAEMSALPPEILLEFQKGNFLVKRSDRRFNQVQRIKVLSG</sequence>
<name>A0AAN8CMT2_9TELE</name>
<dbReference type="EMBL" id="JAULUE010002049">
    <property type="protein sequence ID" value="KAK5906612.1"/>
    <property type="molecule type" value="Genomic_DNA"/>
</dbReference>
<organism evidence="1 2">
    <name type="scientific">Champsocephalus esox</name>
    <name type="common">pike icefish</name>
    <dbReference type="NCBI Taxonomy" id="159716"/>
    <lineage>
        <taxon>Eukaryota</taxon>
        <taxon>Metazoa</taxon>
        <taxon>Chordata</taxon>
        <taxon>Craniata</taxon>
        <taxon>Vertebrata</taxon>
        <taxon>Euteleostomi</taxon>
        <taxon>Actinopterygii</taxon>
        <taxon>Neopterygii</taxon>
        <taxon>Teleostei</taxon>
        <taxon>Neoteleostei</taxon>
        <taxon>Acanthomorphata</taxon>
        <taxon>Eupercaria</taxon>
        <taxon>Perciformes</taxon>
        <taxon>Notothenioidei</taxon>
        <taxon>Channichthyidae</taxon>
        <taxon>Champsocephalus</taxon>
    </lineage>
</organism>
<protein>
    <submittedName>
        <fullName evidence="1">Uncharacterized protein</fullName>
    </submittedName>
</protein>
<evidence type="ECO:0000313" key="2">
    <source>
        <dbReference type="Proteomes" id="UP001335648"/>
    </source>
</evidence>
<proteinExistence type="predicted"/>
<dbReference type="PANTHER" id="PTHR47018:SF3">
    <property type="entry name" value="MYCBP-ASSOCIATED PROTEIN"/>
    <property type="match status" value="1"/>
</dbReference>
<gene>
    <name evidence="1" type="ORF">CesoFtcFv8_004542</name>
</gene>